<dbReference type="Gene3D" id="3.30.300.30">
    <property type="match status" value="1"/>
</dbReference>
<dbReference type="PANTHER" id="PTHR45527">
    <property type="entry name" value="NONRIBOSOMAL PEPTIDE SYNTHETASE"/>
    <property type="match status" value="1"/>
</dbReference>
<dbReference type="SUPFAM" id="SSF56801">
    <property type="entry name" value="Acetyl-CoA synthetase-like"/>
    <property type="match status" value="1"/>
</dbReference>
<dbReference type="InterPro" id="IPR020806">
    <property type="entry name" value="PKS_PP-bd"/>
</dbReference>
<reference evidence="5 6" key="1">
    <citation type="submission" date="2022-10" db="EMBL/GenBank/DDBJ databases">
        <title>The complete genomes of actinobacterial strains from the NBC collection.</title>
        <authorList>
            <person name="Joergensen T.S."/>
            <person name="Alvarez Arevalo M."/>
            <person name="Sterndorff E.B."/>
            <person name="Faurdal D."/>
            <person name="Vuksanovic O."/>
            <person name="Mourched A.-S."/>
            <person name="Charusanti P."/>
            <person name="Shaw S."/>
            <person name="Blin K."/>
            <person name="Weber T."/>
        </authorList>
    </citation>
    <scope>NUCLEOTIDE SEQUENCE [LARGE SCALE GENOMIC DNA]</scope>
    <source>
        <strain evidence="5 6">NBC_01247</strain>
    </source>
</reference>
<dbReference type="SUPFAM" id="SSF47336">
    <property type="entry name" value="ACP-like"/>
    <property type="match status" value="1"/>
</dbReference>
<dbReference type="Pfam" id="PF00550">
    <property type="entry name" value="PP-binding"/>
    <property type="match status" value="1"/>
</dbReference>
<feature type="region of interest" description="Disordered" evidence="3">
    <location>
        <begin position="1"/>
        <end position="22"/>
    </location>
</feature>
<dbReference type="CDD" id="cd05930">
    <property type="entry name" value="A_NRPS"/>
    <property type="match status" value="1"/>
</dbReference>
<feature type="domain" description="Carrier" evidence="4">
    <location>
        <begin position="515"/>
        <end position="590"/>
    </location>
</feature>
<accession>A0ABZ1W0W5</accession>
<dbReference type="InterPro" id="IPR036736">
    <property type="entry name" value="ACP-like_sf"/>
</dbReference>
<dbReference type="NCBIfam" id="TIGR01733">
    <property type="entry name" value="AA-adenyl-dom"/>
    <property type="match status" value="1"/>
</dbReference>
<evidence type="ECO:0000313" key="5">
    <source>
        <dbReference type="EMBL" id="WUS54467.1"/>
    </source>
</evidence>
<dbReference type="InterPro" id="IPR025110">
    <property type="entry name" value="AMP-bd_C"/>
</dbReference>
<dbReference type="Proteomes" id="UP001432014">
    <property type="component" value="Chromosome"/>
</dbReference>
<dbReference type="RefSeq" id="WP_329500987.1">
    <property type="nucleotide sequence ID" value="NZ_CP108460.1"/>
</dbReference>
<dbReference type="PANTHER" id="PTHR45527:SF1">
    <property type="entry name" value="FATTY ACID SYNTHASE"/>
    <property type="match status" value="1"/>
</dbReference>
<dbReference type="PROSITE" id="PS00455">
    <property type="entry name" value="AMP_BINDING"/>
    <property type="match status" value="1"/>
</dbReference>
<evidence type="ECO:0000313" key="6">
    <source>
        <dbReference type="Proteomes" id="UP001432014"/>
    </source>
</evidence>
<evidence type="ECO:0000256" key="2">
    <source>
        <dbReference type="ARBA" id="ARBA00022553"/>
    </source>
</evidence>
<evidence type="ECO:0000259" key="4">
    <source>
        <dbReference type="PROSITE" id="PS50075"/>
    </source>
</evidence>
<protein>
    <submittedName>
        <fullName evidence="5">Non-ribosomal peptide synthetase</fullName>
    </submittedName>
</protein>
<name>A0ABZ1W0W5_9ACTN</name>
<proteinExistence type="predicted"/>
<dbReference type="Pfam" id="PF00501">
    <property type="entry name" value="AMP-binding"/>
    <property type="match status" value="1"/>
</dbReference>
<keyword evidence="2" id="KW-0597">Phosphoprotein</keyword>
<dbReference type="Gene3D" id="3.40.50.980">
    <property type="match status" value="2"/>
</dbReference>
<keyword evidence="6" id="KW-1185">Reference proteome</keyword>
<dbReference type="Pfam" id="PF13193">
    <property type="entry name" value="AMP-binding_C"/>
    <property type="match status" value="1"/>
</dbReference>
<dbReference type="InterPro" id="IPR045851">
    <property type="entry name" value="AMP-bd_C_sf"/>
</dbReference>
<gene>
    <name evidence="5" type="ORF">OG469_02445</name>
</gene>
<dbReference type="SMART" id="SM00823">
    <property type="entry name" value="PKS_PP"/>
    <property type="match status" value="1"/>
</dbReference>
<sequence>MTDTLDTAPAATHRQPLDPPRDPVARFLRAVAATPARTAVQAAGTSLSFAELDHRTAVLAGALRAHGIGRGDRVGVHLPRTAELVVALLAVWRAGAAYVPLDPAYPAPRLALMAEDAALALLISTDAAALALSPGVRTIRPDAAGTPADPADGTPLDPAYVIYTSGSTGTPKGVEVGRGNVAALLAGLEQSGAYRAEPAVVGWNASVSFDASVQQWARVCRGDTLVVLDDAERLDPERLAAVIARHGVTDLDLTPSHWELLREPLAGTRTPRLFMGGEPVPERTWKEIDAAGLDALNLYGPTECTVDATTAPVSGPGPHIGAPLPGVGAHLLDERLRPVAPGATGELYLTGPGVAHGYVRRPGLTAGRFVASPFTPGERMYRTGDQARRGPGGLLEYAGRVDRQVKVRGYRIELGEIEHALARHPAVAESAVKVYEAAPGDQRLAGYVTAASPVAPAELLEHLRGQLPAHLVPATVTVLPAFPLTPNGKTDHAALPVPAAPAEPVAEAPASDAVPDADGLGEQVAGVWRTVLGLDGVRPEDSFLDLGGHSLAALRVVHMLRRKLGVELQLRHLLDAEDLAAFTEAVRRATLAGAAPRPALVARRDGTR</sequence>
<evidence type="ECO:0000256" key="1">
    <source>
        <dbReference type="ARBA" id="ARBA00022450"/>
    </source>
</evidence>
<organism evidence="5 6">
    <name type="scientific">Kitasatospora herbaricolor</name>
    <dbReference type="NCBI Taxonomy" id="68217"/>
    <lineage>
        <taxon>Bacteria</taxon>
        <taxon>Bacillati</taxon>
        <taxon>Actinomycetota</taxon>
        <taxon>Actinomycetes</taxon>
        <taxon>Kitasatosporales</taxon>
        <taxon>Streptomycetaceae</taxon>
        <taxon>Kitasatospora</taxon>
    </lineage>
</organism>
<dbReference type="EMBL" id="CP108482">
    <property type="protein sequence ID" value="WUS54467.1"/>
    <property type="molecule type" value="Genomic_DNA"/>
</dbReference>
<evidence type="ECO:0000256" key="3">
    <source>
        <dbReference type="SAM" id="MobiDB-lite"/>
    </source>
</evidence>
<dbReference type="InterPro" id="IPR009081">
    <property type="entry name" value="PP-bd_ACP"/>
</dbReference>
<dbReference type="InterPro" id="IPR020845">
    <property type="entry name" value="AMP-binding_CS"/>
</dbReference>
<dbReference type="InterPro" id="IPR000873">
    <property type="entry name" value="AMP-dep_synth/lig_dom"/>
</dbReference>
<dbReference type="Gene3D" id="1.10.1200.10">
    <property type="entry name" value="ACP-like"/>
    <property type="match status" value="1"/>
</dbReference>
<dbReference type="PROSITE" id="PS50075">
    <property type="entry name" value="CARRIER"/>
    <property type="match status" value="1"/>
</dbReference>
<keyword evidence="1" id="KW-0596">Phosphopantetheine</keyword>
<dbReference type="PROSITE" id="PS00012">
    <property type="entry name" value="PHOSPHOPANTETHEINE"/>
    <property type="match status" value="1"/>
</dbReference>
<dbReference type="Gene3D" id="2.30.38.10">
    <property type="entry name" value="Luciferase, Domain 3"/>
    <property type="match status" value="1"/>
</dbReference>
<dbReference type="InterPro" id="IPR006162">
    <property type="entry name" value="Ppantetheine_attach_site"/>
</dbReference>
<dbReference type="InterPro" id="IPR010071">
    <property type="entry name" value="AA_adenyl_dom"/>
</dbReference>